<comment type="cofactor">
    <cofactor evidence="1">
        <name>FAD</name>
        <dbReference type="ChEBI" id="CHEBI:57692"/>
    </cofactor>
</comment>
<feature type="region of interest" description="Disordered" evidence="6">
    <location>
        <begin position="1"/>
        <end position="31"/>
    </location>
</feature>
<dbReference type="PRINTS" id="PR00420">
    <property type="entry name" value="RNGMNOXGNASE"/>
</dbReference>
<dbReference type="GO" id="GO:0016709">
    <property type="term" value="F:oxidoreductase activity, acting on paired donors, with incorporation or reduction of molecular oxygen, NAD(P)H as one donor, and incorporation of one atom of oxygen"/>
    <property type="evidence" value="ECO:0007669"/>
    <property type="project" value="UniProtKB-ARBA"/>
</dbReference>
<dbReference type="Gene3D" id="3.30.9.10">
    <property type="entry name" value="D-Amino Acid Oxidase, subunit A, domain 2"/>
    <property type="match status" value="1"/>
</dbReference>
<dbReference type="Gene3D" id="3.40.30.20">
    <property type="match status" value="1"/>
</dbReference>
<proteinExistence type="inferred from homology"/>
<dbReference type="GO" id="GO:0071949">
    <property type="term" value="F:FAD binding"/>
    <property type="evidence" value="ECO:0007669"/>
    <property type="project" value="InterPro"/>
</dbReference>
<evidence type="ECO:0000259" key="7">
    <source>
        <dbReference type="Pfam" id="PF01494"/>
    </source>
</evidence>
<feature type="domain" description="FAD-binding" evidence="7">
    <location>
        <begin position="31"/>
        <end position="402"/>
    </location>
</feature>
<dbReference type="Pfam" id="PF07976">
    <property type="entry name" value="Phe_hydrox_dim"/>
    <property type="match status" value="1"/>
</dbReference>
<organism evidence="9 10">
    <name type="scientific">Dissophora globulifera</name>
    <dbReference type="NCBI Taxonomy" id="979702"/>
    <lineage>
        <taxon>Eukaryota</taxon>
        <taxon>Fungi</taxon>
        <taxon>Fungi incertae sedis</taxon>
        <taxon>Mucoromycota</taxon>
        <taxon>Mortierellomycotina</taxon>
        <taxon>Mortierellomycetes</taxon>
        <taxon>Mortierellales</taxon>
        <taxon>Mortierellaceae</taxon>
        <taxon>Dissophora</taxon>
    </lineage>
</organism>
<dbReference type="InterPro" id="IPR012941">
    <property type="entry name" value="Phe_hydrox_C_dim_dom"/>
</dbReference>
<sequence length="690" mass="76406">MTATTSAGSSGASTKAASSSSSPSHSTTSTVPVLITGAGPTGLLEAYLLTKMGIQVRIIDRALAPSPLSKAVVIHPRSLEIIQMSGLVDRFLGLGRPMMGFRFLVGTKKVAAMHYLMGGSRSHYKSGILLEQARSCKILTEELDKMGVQVDRGWELLDTRVVEEGEHTFVETTLRRALSGENTTVDDTKVIGDVELLAEHIDKDYETQVVRSKYLVAADGARSIVRHKLNIGFPGHTRSHKTIVWDGTYESDIDMSDITFIYGVNKKPMFSVPLPGGTRLITAEAGELEPDEDISTTLQNLSVDKFEKLINEYVAPGKLKITETRSMSIYRVNERRAEHFVHKNRIFLAGDSAHVQSPSGGQGMNTGLQDAHNLAWKLAFVINKIAPEALLETYQEREAMADRASAIAMKLLDRERDMGFFAMIKNRIFFALLPIVIPLMQAFGFEDESTMVDARYQENALCKAHLTQVTPAAQFQVGVRAEDGSLRPLLAEIDWKQDSVPTRLHELMAGIGCFHILVFVSDMLHLRTGTADTTVIQGVRTTTAKELERNIDDYLSIWRSKWSYASSMHDSRNNKDLFKVHVIDGSEVLHDIKESADGNSYSYSDRIKFLAEKRMGDGRIYIDDTKVLHKRYGITSSGGAGGIVVIRPDSYIGYRVNGAGDQAWKDVQDYFNSILTNEAHRGYEGNADAM</sequence>
<dbReference type="InterPro" id="IPR050641">
    <property type="entry name" value="RIFMO-like"/>
</dbReference>
<dbReference type="Gene3D" id="3.50.50.60">
    <property type="entry name" value="FAD/NAD(P)-binding domain"/>
    <property type="match status" value="1"/>
</dbReference>
<dbReference type="EMBL" id="JAAAIP010000028">
    <property type="protein sequence ID" value="KAG0328783.1"/>
    <property type="molecule type" value="Genomic_DNA"/>
</dbReference>
<keyword evidence="3" id="KW-0285">Flavoprotein</keyword>
<dbReference type="SUPFAM" id="SSF51905">
    <property type="entry name" value="FAD/NAD(P)-binding domain"/>
    <property type="match status" value="1"/>
</dbReference>
<keyword evidence="4" id="KW-0274">FAD</keyword>
<dbReference type="AlphaFoldDB" id="A0A9P6UZX0"/>
<evidence type="ECO:0000313" key="9">
    <source>
        <dbReference type="EMBL" id="KAG0328783.1"/>
    </source>
</evidence>
<keyword evidence="5" id="KW-0560">Oxidoreductase</keyword>
<protein>
    <recommendedName>
        <fullName evidence="11">FAD-binding domain-containing protein</fullName>
    </recommendedName>
</protein>
<dbReference type="Pfam" id="PF01494">
    <property type="entry name" value="FAD_binding_3"/>
    <property type="match status" value="1"/>
</dbReference>
<gene>
    <name evidence="9" type="ORF">BGZ99_004447</name>
</gene>
<evidence type="ECO:0000256" key="6">
    <source>
        <dbReference type="SAM" id="MobiDB-lite"/>
    </source>
</evidence>
<evidence type="ECO:0000256" key="2">
    <source>
        <dbReference type="ARBA" id="ARBA00007801"/>
    </source>
</evidence>
<reference evidence="9" key="1">
    <citation type="journal article" date="2020" name="Fungal Divers.">
        <title>Resolving the Mortierellaceae phylogeny through synthesis of multi-gene phylogenetics and phylogenomics.</title>
        <authorList>
            <person name="Vandepol N."/>
            <person name="Liber J."/>
            <person name="Desiro A."/>
            <person name="Na H."/>
            <person name="Kennedy M."/>
            <person name="Barry K."/>
            <person name="Grigoriev I.V."/>
            <person name="Miller A.N."/>
            <person name="O'Donnell K."/>
            <person name="Stajich J.E."/>
            <person name="Bonito G."/>
        </authorList>
    </citation>
    <scope>NUCLEOTIDE SEQUENCE</scope>
    <source>
        <strain evidence="9">REB-010B</strain>
    </source>
</reference>
<evidence type="ECO:0000259" key="8">
    <source>
        <dbReference type="Pfam" id="PF07976"/>
    </source>
</evidence>
<dbReference type="PANTHER" id="PTHR43004">
    <property type="entry name" value="TRK SYSTEM POTASSIUM UPTAKE PROTEIN"/>
    <property type="match status" value="1"/>
</dbReference>
<feature type="domain" description="Phenol hydroxylase-like C-terminal dimerisation" evidence="8">
    <location>
        <begin position="495"/>
        <end position="677"/>
    </location>
</feature>
<dbReference type="OrthoDB" id="2690153at2759"/>
<dbReference type="InterPro" id="IPR036188">
    <property type="entry name" value="FAD/NAD-bd_sf"/>
</dbReference>
<keyword evidence="10" id="KW-1185">Reference proteome</keyword>
<feature type="compositionally biased region" description="Low complexity" evidence="6">
    <location>
        <begin position="1"/>
        <end position="30"/>
    </location>
</feature>
<dbReference type="SUPFAM" id="SSF52833">
    <property type="entry name" value="Thioredoxin-like"/>
    <property type="match status" value="1"/>
</dbReference>
<dbReference type="InterPro" id="IPR036249">
    <property type="entry name" value="Thioredoxin-like_sf"/>
</dbReference>
<comment type="caution">
    <text evidence="9">The sequence shown here is derived from an EMBL/GenBank/DDBJ whole genome shotgun (WGS) entry which is preliminary data.</text>
</comment>
<comment type="similarity">
    <text evidence="2">Belongs to the PheA/TfdB FAD monooxygenase family.</text>
</comment>
<evidence type="ECO:0008006" key="11">
    <source>
        <dbReference type="Google" id="ProtNLM"/>
    </source>
</evidence>
<evidence type="ECO:0000256" key="5">
    <source>
        <dbReference type="ARBA" id="ARBA00023002"/>
    </source>
</evidence>
<name>A0A9P6UZX0_9FUNG</name>
<dbReference type="Proteomes" id="UP000738325">
    <property type="component" value="Unassembled WGS sequence"/>
</dbReference>
<evidence type="ECO:0000256" key="4">
    <source>
        <dbReference type="ARBA" id="ARBA00022827"/>
    </source>
</evidence>
<accession>A0A9P6UZX0</accession>
<dbReference type="InterPro" id="IPR002938">
    <property type="entry name" value="FAD-bd"/>
</dbReference>
<evidence type="ECO:0000313" key="10">
    <source>
        <dbReference type="Proteomes" id="UP000738325"/>
    </source>
</evidence>
<dbReference type="PANTHER" id="PTHR43004:SF19">
    <property type="entry name" value="BINDING MONOOXYGENASE, PUTATIVE (JCVI)-RELATED"/>
    <property type="match status" value="1"/>
</dbReference>
<dbReference type="InterPro" id="IPR038220">
    <property type="entry name" value="PHOX_C_sf"/>
</dbReference>
<evidence type="ECO:0000256" key="1">
    <source>
        <dbReference type="ARBA" id="ARBA00001974"/>
    </source>
</evidence>
<evidence type="ECO:0000256" key="3">
    <source>
        <dbReference type="ARBA" id="ARBA00022630"/>
    </source>
</evidence>